<dbReference type="EMBL" id="RZTZ01000001">
    <property type="protein sequence ID" value="RVT67598.1"/>
    <property type="molecule type" value="Genomic_DNA"/>
</dbReference>
<dbReference type="PROSITE" id="PS00061">
    <property type="entry name" value="ADH_SHORT"/>
    <property type="match status" value="1"/>
</dbReference>
<evidence type="ECO:0000256" key="1">
    <source>
        <dbReference type="ARBA" id="ARBA00006484"/>
    </source>
</evidence>
<gene>
    <name evidence="4" type="ORF">EM808_03710</name>
</gene>
<protein>
    <submittedName>
        <fullName evidence="4">SDR family oxidoreductase</fullName>
    </submittedName>
</protein>
<proteinExistence type="inferred from homology"/>
<reference evidence="4 5" key="1">
    <citation type="submission" date="2019-01" db="EMBL/GenBank/DDBJ databases">
        <title>Bacillus sp. M5HDSG1-1, whole genome shotgun sequence.</title>
        <authorList>
            <person name="Tuo L."/>
        </authorList>
    </citation>
    <scope>NUCLEOTIDE SEQUENCE [LARGE SCALE GENOMIC DNA]</scope>
    <source>
        <strain evidence="4 5">M5HDSG1-1</strain>
    </source>
</reference>
<dbReference type="InterPro" id="IPR002347">
    <property type="entry name" value="SDR_fam"/>
</dbReference>
<dbReference type="CDD" id="cd05355">
    <property type="entry name" value="SDR_c1"/>
    <property type="match status" value="1"/>
</dbReference>
<keyword evidence="5" id="KW-1185">Reference proteome</keyword>
<dbReference type="Gene3D" id="3.40.50.720">
    <property type="entry name" value="NAD(P)-binding Rossmann-like Domain"/>
    <property type="match status" value="1"/>
</dbReference>
<evidence type="ECO:0000313" key="4">
    <source>
        <dbReference type="EMBL" id="RVT67598.1"/>
    </source>
</evidence>
<dbReference type="SUPFAM" id="SSF51735">
    <property type="entry name" value="NAD(P)-binding Rossmann-fold domains"/>
    <property type="match status" value="1"/>
</dbReference>
<dbReference type="InterPro" id="IPR036291">
    <property type="entry name" value="NAD(P)-bd_dom_sf"/>
</dbReference>
<dbReference type="Pfam" id="PF13561">
    <property type="entry name" value="adh_short_C2"/>
    <property type="match status" value="1"/>
</dbReference>
<dbReference type="GO" id="GO:0016614">
    <property type="term" value="F:oxidoreductase activity, acting on CH-OH group of donors"/>
    <property type="evidence" value="ECO:0007669"/>
    <property type="project" value="UniProtKB-ARBA"/>
</dbReference>
<evidence type="ECO:0000256" key="3">
    <source>
        <dbReference type="SAM" id="MobiDB-lite"/>
    </source>
</evidence>
<dbReference type="GO" id="GO:0008206">
    <property type="term" value="P:bile acid metabolic process"/>
    <property type="evidence" value="ECO:0007669"/>
    <property type="project" value="UniProtKB-ARBA"/>
</dbReference>
<dbReference type="PRINTS" id="PR00081">
    <property type="entry name" value="GDHRDH"/>
</dbReference>
<comment type="caution">
    <text evidence="4">The sequence shown here is derived from an EMBL/GenBank/DDBJ whole genome shotgun (WGS) entry which is preliminary data.</text>
</comment>
<keyword evidence="2" id="KW-0560">Oxidoreductase</keyword>
<dbReference type="NCBIfam" id="NF005214">
    <property type="entry name" value="PRK06701.1"/>
    <property type="match status" value="1"/>
</dbReference>
<feature type="compositionally biased region" description="Polar residues" evidence="3">
    <location>
        <begin position="1"/>
        <end position="22"/>
    </location>
</feature>
<dbReference type="InterPro" id="IPR020904">
    <property type="entry name" value="Sc_DH/Rdtase_CS"/>
</dbReference>
<evidence type="ECO:0000256" key="2">
    <source>
        <dbReference type="ARBA" id="ARBA00023002"/>
    </source>
</evidence>
<dbReference type="RefSeq" id="WP_127736015.1">
    <property type="nucleotide sequence ID" value="NZ_RZTZ01000001.1"/>
</dbReference>
<evidence type="ECO:0000313" key="5">
    <source>
        <dbReference type="Proteomes" id="UP000288024"/>
    </source>
</evidence>
<dbReference type="AlphaFoldDB" id="A0A3S3SNL3"/>
<dbReference type="PRINTS" id="PR00080">
    <property type="entry name" value="SDRFAMILY"/>
</dbReference>
<comment type="similarity">
    <text evidence="1">Belongs to the short-chain dehydrogenases/reductases (SDR) family.</text>
</comment>
<feature type="region of interest" description="Disordered" evidence="3">
    <location>
        <begin position="1"/>
        <end position="40"/>
    </location>
</feature>
<accession>A0A3S3SNL3</accession>
<name>A0A3S3SNL3_9BACI</name>
<sequence>MSSNNQQENQTFPPQHQNQQPGIESEMNPLPTSVSPNYKGSGKLTGKTAIITGGDSGIGRSVAIYYAKEGANIAIVYLNEHDDADKTKELVEAEGVKCITLAGDVGEEDFCQKVVAETISAFGSLNILVNNAAEQHPQDSLLDITATQLERTFRTNIFSMFFLTKAALPHLTSGDSIINTTSITAYKGNETLLDYSSTKGAITSFTRSLSQSLATQGIRVNGVAPGPIWTPLIPSTFDSEKVSQFGTDTPFGRAGQPSELAPAYVYLASEDSTYVSGQIIHVNGGYVVNG</sequence>
<organism evidence="4 5">
    <name type="scientific">Niallia taxi</name>
    <dbReference type="NCBI Taxonomy" id="2499688"/>
    <lineage>
        <taxon>Bacteria</taxon>
        <taxon>Bacillati</taxon>
        <taxon>Bacillota</taxon>
        <taxon>Bacilli</taxon>
        <taxon>Bacillales</taxon>
        <taxon>Bacillaceae</taxon>
        <taxon>Niallia</taxon>
    </lineage>
</organism>
<dbReference type="PANTHER" id="PTHR48107">
    <property type="entry name" value="NADPH-DEPENDENT ALDEHYDE REDUCTASE-LIKE PROTEIN, CHLOROPLASTIC-RELATED"/>
    <property type="match status" value="1"/>
</dbReference>
<dbReference type="FunFam" id="3.40.50.720:FF:000084">
    <property type="entry name" value="Short-chain dehydrogenase reductase"/>
    <property type="match status" value="1"/>
</dbReference>
<dbReference type="Proteomes" id="UP000288024">
    <property type="component" value="Unassembled WGS sequence"/>
</dbReference>
<dbReference type="PANTHER" id="PTHR48107:SF16">
    <property type="entry name" value="NADPH-DEPENDENT ALDEHYDE REDUCTASE 1, CHLOROPLASTIC"/>
    <property type="match status" value="1"/>
</dbReference>